<gene>
    <name evidence="1" type="ORF">DPMN_010591</name>
</gene>
<reference evidence="1" key="1">
    <citation type="journal article" date="2019" name="bioRxiv">
        <title>The Genome of the Zebra Mussel, Dreissena polymorpha: A Resource for Invasive Species Research.</title>
        <authorList>
            <person name="McCartney M.A."/>
            <person name="Auch B."/>
            <person name="Kono T."/>
            <person name="Mallez S."/>
            <person name="Zhang Y."/>
            <person name="Obille A."/>
            <person name="Becker A."/>
            <person name="Abrahante J.E."/>
            <person name="Garbe J."/>
            <person name="Badalamenti J.P."/>
            <person name="Herman A."/>
            <person name="Mangelson H."/>
            <person name="Liachko I."/>
            <person name="Sullivan S."/>
            <person name="Sone E.D."/>
            <person name="Koren S."/>
            <person name="Silverstein K.A.T."/>
            <person name="Beckman K.B."/>
            <person name="Gohl D.M."/>
        </authorList>
    </citation>
    <scope>NUCLEOTIDE SEQUENCE</scope>
    <source>
        <strain evidence="1">Duluth1</strain>
        <tissue evidence="1">Whole animal</tissue>
    </source>
</reference>
<dbReference type="AlphaFoldDB" id="A0A9D4N068"/>
<evidence type="ECO:0000313" key="1">
    <source>
        <dbReference type="EMBL" id="KAH3886580.1"/>
    </source>
</evidence>
<sequence length="86" mass="9372">MRPKHRKTDTATTDVNRAAATETTVIASTTHVTLTLKTVLAVMTTMNHVTTAVRTFQNTTATGTRFHAGFGIVTVLTKMKNQIVIK</sequence>
<protein>
    <submittedName>
        <fullName evidence="1">Uncharacterized protein</fullName>
    </submittedName>
</protein>
<dbReference type="Proteomes" id="UP000828390">
    <property type="component" value="Unassembled WGS sequence"/>
</dbReference>
<dbReference type="EMBL" id="JAIWYP010000001">
    <property type="protein sequence ID" value="KAH3886580.1"/>
    <property type="molecule type" value="Genomic_DNA"/>
</dbReference>
<reference evidence="1" key="2">
    <citation type="submission" date="2020-11" db="EMBL/GenBank/DDBJ databases">
        <authorList>
            <person name="McCartney M.A."/>
            <person name="Auch B."/>
            <person name="Kono T."/>
            <person name="Mallez S."/>
            <person name="Becker A."/>
            <person name="Gohl D.M."/>
            <person name="Silverstein K.A.T."/>
            <person name="Koren S."/>
            <person name="Bechman K.B."/>
            <person name="Herman A."/>
            <person name="Abrahante J.E."/>
            <person name="Garbe J."/>
        </authorList>
    </citation>
    <scope>NUCLEOTIDE SEQUENCE</scope>
    <source>
        <strain evidence="1">Duluth1</strain>
        <tissue evidence="1">Whole animal</tissue>
    </source>
</reference>
<evidence type="ECO:0000313" key="2">
    <source>
        <dbReference type="Proteomes" id="UP000828390"/>
    </source>
</evidence>
<organism evidence="1 2">
    <name type="scientific">Dreissena polymorpha</name>
    <name type="common">Zebra mussel</name>
    <name type="synonym">Mytilus polymorpha</name>
    <dbReference type="NCBI Taxonomy" id="45954"/>
    <lineage>
        <taxon>Eukaryota</taxon>
        <taxon>Metazoa</taxon>
        <taxon>Spiralia</taxon>
        <taxon>Lophotrochozoa</taxon>
        <taxon>Mollusca</taxon>
        <taxon>Bivalvia</taxon>
        <taxon>Autobranchia</taxon>
        <taxon>Heteroconchia</taxon>
        <taxon>Euheterodonta</taxon>
        <taxon>Imparidentia</taxon>
        <taxon>Neoheterodontei</taxon>
        <taxon>Myida</taxon>
        <taxon>Dreissenoidea</taxon>
        <taxon>Dreissenidae</taxon>
        <taxon>Dreissena</taxon>
    </lineage>
</organism>
<comment type="caution">
    <text evidence="1">The sequence shown here is derived from an EMBL/GenBank/DDBJ whole genome shotgun (WGS) entry which is preliminary data.</text>
</comment>
<keyword evidence="2" id="KW-1185">Reference proteome</keyword>
<name>A0A9D4N068_DREPO</name>
<proteinExistence type="predicted"/>
<accession>A0A9D4N068</accession>